<dbReference type="Proteomes" id="UP000703038">
    <property type="component" value="Unassembled WGS sequence"/>
</dbReference>
<gene>
    <name evidence="2" type="ORF">JOE42_003166</name>
</gene>
<dbReference type="PANTHER" id="PTHR43211">
    <property type="entry name" value="FUMARYLACETOACETATE HYDROLASE"/>
    <property type="match status" value="1"/>
</dbReference>
<name>A0ABS2KWX2_9NOCA</name>
<evidence type="ECO:0000313" key="3">
    <source>
        <dbReference type="Proteomes" id="UP000703038"/>
    </source>
</evidence>
<organism evidence="2 3">
    <name type="scientific">Rhodococcoides corynebacterioides</name>
    <dbReference type="NCBI Taxonomy" id="53972"/>
    <lineage>
        <taxon>Bacteria</taxon>
        <taxon>Bacillati</taxon>
        <taxon>Actinomycetota</taxon>
        <taxon>Actinomycetes</taxon>
        <taxon>Mycobacteriales</taxon>
        <taxon>Nocardiaceae</taxon>
        <taxon>Rhodococcoides</taxon>
    </lineage>
</organism>
<dbReference type="InterPro" id="IPR011234">
    <property type="entry name" value="Fumarylacetoacetase-like_C"/>
</dbReference>
<comment type="caution">
    <text evidence="2">The sequence shown here is derived from an EMBL/GenBank/DDBJ whole genome shotgun (WGS) entry which is preliminary data.</text>
</comment>
<dbReference type="RefSeq" id="WP_204869237.1">
    <property type="nucleotide sequence ID" value="NZ_JAFBBK010000001.1"/>
</dbReference>
<dbReference type="Pfam" id="PF01557">
    <property type="entry name" value="FAA_hydrolase"/>
    <property type="match status" value="1"/>
</dbReference>
<dbReference type="SUPFAM" id="SSF56529">
    <property type="entry name" value="FAH"/>
    <property type="match status" value="1"/>
</dbReference>
<feature type="domain" description="Fumarylacetoacetase-like C-terminal" evidence="1">
    <location>
        <begin position="126"/>
        <end position="316"/>
    </location>
</feature>
<evidence type="ECO:0000313" key="2">
    <source>
        <dbReference type="EMBL" id="MBM7416433.1"/>
    </source>
</evidence>
<dbReference type="Gene3D" id="3.90.850.10">
    <property type="entry name" value="Fumarylacetoacetase-like, C-terminal domain"/>
    <property type="match status" value="1"/>
</dbReference>
<proteinExistence type="predicted"/>
<sequence>MRLRRGMTGIDVLHETTGTWVDLRAAGGEELPSGIVEFLGAGERARDMAHDLVDRAVAAGTATASTSFAALPFEPRSLRCFAGWDQHWHQAAEQMVRRNLPAVVPLAKAFQAIARKPFPPLRPGSAAVEHPIYYTGNHLSVVGDGDPMVWPAYTELLDFELEFGAVVVRPVVSASTAEAEAAIGGFVVFNDFSARDVQWDEQRNGPFGPVVKTKTFGSSMSAEVVTADEVLPHLTDLRGTVTVNGEVWSETSTRGGRWSLVDGLAYASRSESIGPGELLTSGTLPSGCGMELDRWVRPGDVVRLEVERIGSVTNTVAEPA</sequence>
<accession>A0ABS2KWX2</accession>
<reference evidence="2 3" key="1">
    <citation type="submission" date="2021-01" db="EMBL/GenBank/DDBJ databases">
        <title>Genomics of switchgrass bacterial isolates.</title>
        <authorList>
            <person name="Shade A."/>
        </authorList>
    </citation>
    <scope>NUCLEOTIDE SEQUENCE [LARGE SCALE GENOMIC DNA]</scope>
    <source>
        <strain evidence="2 3">PvP111</strain>
    </source>
</reference>
<keyword evidence="3" id="KW-1185">Reference proteome</keyword>
<dbReference type="PANTHER" id="PTHR43211:SF1">
    <property type="entry name" value="BLL6422 PROTEIN"/>
    <property type="match status" value="1"/>
</dbReference>
<protein>
    <submittedName>
        <fullName evidence="2">2-keto-4-pentenoate hydratase/2-oxohepta-3-ene-1,7-dioic acid hydratase in catechol pathway</fullName>
    </submittedName>
</protein>
<dbReference type="InterPro" id="IPR036663">
    <property type="entry name" value="Fumarylacetoacetase_C_sf"/>
</dbReference>
<evidence type="ECO:0000259" key="1">
    <source>
        <dbReference type="Pfam" id="PF01557"/>
    </source>
</evidence>
<dbReference type="EMBL" id="JAFBBK010000001">
    <property type="protein sequence ID" value="MBM7416433.1"/>
    <property type="molecule type" value="Genomic_DNA"/>
</dbReference>